<keyword evidence="5" id="KW-1185">Reference proteome</keyword>
<dbReference type="InterPro" id="IPR031100">
    <property type="entry name" value="LOG_fam"/>
</dbReference>
<dbReference type="InterPro" id="IPR005269">
    <property type="entry name" value="LOG"/>
</dbReference>
<accession>A0A1U9KIR1</accession>
<dbReference type="Gene3D" id="3.40.50.450">
    <property type="match status" value="1"/>
</dbReference>
<evidence type="ECO:0000256" key="1">
    <source>
        <dbReference type="ARBA" id="ARBA00000274"/>
    </source>
</evidence>
<sequence>MSARINAAAVFCGSRFGNMSAYKETAEAVGAGLAQAGIHLVYGGGYVGLMGAVADSAIQAGGRVTGIIPEFLESREVMHRGVTELIVTDSMHTRKQKMFSLADAFLILPGGFGTFDELMEILTWKQLQLHSKPILFVNIANWAQAVLAMLDEAVSQGFASPEARALIEVVPDAAAALRRLETVSPSHNRDDAEAAARM</sequence>
<evidence type="ECO:0000313" key="4">
    <source>
        <dbReference type="EMBL" id="AQS85673.1"/>
    </source>
</evidence>
<dbReference type="SUPFAM" id="SSF102405">
    <property type="entry name" value="MCP/YpsA-like"/>
    <property type="match status" value="1"/>
</dbReference>
<name>A0A1U9KIR1_ACEAC</name>
<comment type="similarity">
    <text evidence="2 3">Belongs to the LOG family.</text>
</comment>
<dbReference type="Proteomes" id="UP000188937">
    <property type="component" value="Chromosome"/>
</dbReference>
<proteinExistence type="inferred from homology"/>
<dbReference type="OrthoDB" id="9801098at2"/>
<dbReference type="GO" id="GO:0005829">
    <property type="term" value="C:cytosol"/>
    <property type="evidence" value="ECO:0007669"/>
    <property type="project" value="TreeGrafter"/>
</dbReference>
<evidence type="ECO:0000256" key="2">
    <source>
        <dbReference type="ARBA" id="ARBA00006763"/>
    </source>
</evidence>
<dbReference type="NCBIfam" id="TIGR00730">
    <property type="entry name" value="Rossman fold protein, TIGR00730 family"/>
    <property type="match status" value="1"/>
</dbReference>
<dbReference type="PANTHER" id="PTHR31223:SF70">
    <property type="entry name" value="LOG FAMILY PROTEIN YJL055W"/>
    <property type="match status" value="1"/>
</dbReference>
<organism evidence="4 5">
    <name type="scientific">Acetobacter aceti</name>
    <dbReference type="NCBI Taxonomy" id="435"/>
    <lineage>
        <taxon>Bacteria</taxon>
        <taxon>Pseudomonadati</taxon>
        <taxon>Pseudomonadota</taxon>
        <taxon>Alphaproteobacteria</taxon>
        <taxon>Acetobacterales</taxon>
        <taxon>Acetobacteraceae</taxon>
        <taxon>Acetobacter</taxon>
        <taxon>Acetobacter subgen. Acetobacter</taxon>
    </lineage>
</organism>
<keyword evidence="3" id="KW-0203">Cytokinin biosynthesis</keyword>
<dbReference type="Pfam" id="PF03641">
    <property type="entry name" value="Lysine_decarbox"/>
    <property type="match status" value="1"/>
</dbReference>
<dbReference type="PANTHER" id="PTHR31223">
    <property type="entry name" value="LOG FAMILY PROTEIN YJL055W"/>
    <property type="match status" value="1"/>
</dbReference>
<protein>
    <recommendedName>
        <fullName evidence="3">Cytokinin riboside 5'-monophosphate phosphoribohydrolase</fullName>
        <ecNumber evidence="3">3.2.2.n1</ecNumber>
    </recommendedName>
</protein>
<dbReference type="GO" id="GO:0009691">
    <property type="term" value="P:cytokinin biosynthetic process"/>
    <property type="evidence" value="ECO:0007669"/>
    <property type="project" value="UniProtKB-UniRule"/>
</dbReference>
<dbReference type="EMBL" id="CP014692">
    <property type="protein sequence ID" value="AQS85673.1"/>
    <property type="molecule type" value="Genomic_DNA"/>
</dbReference>
<keyword evidence="3" id="KW-0378">Hydrolase</keyword>
<dbReference type="EC" id="3.2.2.n1" evidence="3"/>
<evidence type="ECO:0000313" key="5">
    <source>
        <dbReference type="Proteomes" id="UP000188937"/>
    </source>
</evidence>
<evidence type="ECO:0000256" key="3">
    <source>
        <dbReference type="RuleBase" id="RU363015"/>
    </source>
</evidence>
<dbReference type="KEGG" id="aace:A0U92_13840"/>
<reference evidence="4 5" key="1">
    <citation type="submission" date="2016-03" db="EMBL/GenBank/DDBJ databases">
        <title>Acetic acid bacteria sequencing.</title>
        <authorList>
            <person name="Brandt J."/>
            <person name="Jakob F."/>
            <person name="Vogel R.F."/>
        </authorList>
    </citation>
    <scope>NUCLEOTIDE SEQUENCE [LARGE SCALE GENOMIC DNA]</scope>
    <source>
        <strain evidence="4 5">TMW2.1153</strain>
    </source>
</reference>
<dbReference type="RefSeq" id="WP_077813722.1">
    <property type="nucleotide sequence ID" value="NZ_CP014692.1"/>
</dbReference>
<dbReference type="GO" id="GO:0008714">
    <property type="term" value="F:AMP nucleosidase activity"/>
    <property type="evidence" value="ECO:0007669"/>
    <property type="project" value="UniProtKB-EC"/>
</dbReference>
<dbReference type="AlphaFoldDB" id="A0A1U9KIR1"/>
<comment type="catalytic activity">
    <reaction evidence="1">
        <text>AMP + H2O = D-ribose 5-phosphate + adenine</text>
        <dbReference type="Rhea" id="RHEA:20129"/>
        <dbReference type="ChEBI" id="CHEBI:15377"/>
        <dbReference type="ChEBI" id="CHEBI:16708"/>
        <dbReference type="ChEBI" id="CHEBI:78346"/>
        <dbReference type="ChEBI" id="CHEBI:456215"/>
        <dbReference type="EC" id="3.2.2.4"/>
    </reaction>
</comment>
<gene>
    <name evidence="4" type="ORF">A0U92_13840</name>
</gene>